<evidence type="ECO:0000256" key="6">
    <source>
        <dbReference type="ARBA" id="ARBA00023136"/>
    </source>
</evidence>
<evidence type="ECO:0000256" key="24">
    <source>
        <dbReference type="ARBA" id="ARBA00046376"/>
    </source>
</evidence>
<evidence type="ECO:0000256" key="19">
    <source>
        <dbReference type="ARBA" id="ARBA00044919"/>
    </source>
</evidence>
<dbReference type="InParanoid" id="A0A078AE15"/>
<dbReference type="PANTHER" id="PTHR23512:SF3">
    <property type="entry name" value="MAJOR FACILITATOR SUPERFAMILY DOMAIN-CONTAINING PROTEIN 1"/>
    <property type="match status" value="1"/>
</dbReference>
<keyword evidence="5 25" id="KW-1133">Transmembrane helix</keyword>
<comment type="catalytic activity">
    <reaction evidence="9">
        <text>L-histidyl-glycine(out) = L-histidyl-glycine(in)</text>
        <dbReference type="Rhea" id="RHEA:79395"/>
        <dbReference type="ChEBI" id="CHEBI:229957"/>
    </reaction>
</comment>
<comment type="catalytic activity">
    <reaction evidence="8">
        <text>L-lysyl-L-alanine(out) = L-lysyl-L-alanine(in)</text>
        <dbReference type="Rhea" id="RHEA:79399"/>
        <dbReference type="ChEBI" id="CHEBI:229954"/>
    </reaction>
</comment>
<comment type="similarity">
    <text evidence="2">Belongs to the major facilitator superfamily.</text>
</comment>
<dbReference type="Gene3D" id="1.20.1250.20">
    <property type="entry name" value="MFS general substrate transporter like domains"/>
    <property type="match status" value="1"/>
</dbReference>
<evidence type="ECO:0000256" key="20">
    <source>
        <dbReference type="ARBA" id="ARBA00044924"/>
    </source>
</evidence>
<comment type="catalytic activity">
    <reaction evidence="17">
        <text>L-arginyl-glycine(out) = L-arginyl-glycine(in)</text>
        <dbReference type="Rhea" id="RHEA:79391"/>
        <dbReference type="ChEBI" id="CHEBI:229955"/>
    </reaction>
</comment>
<evidence type="ECO:0000313" key="26">
    <source>
        <dbReference type="EMBL" id="CDW80086.1"/>
    </source>
</evidence>
<comment type="catalytic activity">
    <reaction evidence="10">
        <text>L-alpha-aminoacyl-L-arginine(out) = L-alpha-aminoacyl-L-arginine(in)</text>
        <dbReference type="Rhea" id="RHEA:79367"/>
        <dbReference type="ChEBI" id="CHEBI:229968"/>
    </reaction>
</comment>
<accession>A0A078AE15</accession>
<comment type="catalytic activity">
    <reaction evidence="15">
        <text>L-arginyl-L-alpha-amino acid(out) = L-arginyl-L-alpha-amino acid(in)</text>
        <dbReference type="Rhea" id="RHEA:79371"/>
        <dbReference type="ChEBI" id="CHEBI:84315"/>
    </reaction>
</comment>
<evidence type="ECO:0000256" key="12">
    <source>
        <dbReference type="ARBA" id="ARBA00044891"/>
    </source>
</evidence>
<dbReference type="InterPro" id="IPR052187">
    <property type="entry name" value="MFSD1"/>
</dbReference>
<comment type="catalytic activity">
    <reaction evidence="12">
        <text>L-lysyl-L-alpha-amino acid(out) = L-lysyl-L-alpha-amino acid(in)</text>
        <dbReference type="Rhea" id="RHEA:79387"/>
        <dbReference type="ChEBI" id="CHEBI:229965"/>
    </reaction>
</comment>
<comment type="catalytic activity">
    <reaction evidence="19">
        <text>L-alanyl-L-lysine(out) = L-alanyl-L-lysine(in)</text>
        <dbReference type="Rhea" id="RHEA:79415"/>
        <dbReference type="ChEBI" id="CHEBI:192470"/>
    </reaction>
</comment>
<dbReference type="GO" id="GO:0022857">
    <property type="term" value="F:transmembrane transporter activity"/>
    <property type="evidence" value="ECO:0007669"/>
    <property type="project" value="InterPro"/>
</dbReference>
<gene>
    <name evidence="26" type="primary">Contig7268.g7772</name>
    <name evidence="26" type="ORF">STYLEM_9082</name>
</gene>
<dbReference type="SUPFAM" id="SSF103473">
    <property type="entry name" value="MFS general substrate transporter"/>
    <property type="match status" value="1"/>
</dbReference>
<evidence type="ECO:0000256" key="22">
    <source>
        <dbReference type="ARBA" id="ARBA00045018"/>
    </source>
</evidence>
<keyword evidence="4 25" id="KW-0812">Transmembrane</keyword>
<evidence type="ECO:0000313" key="27">
    <source>
        <dbReference type="Proteomes" id="UP000039865"/>
    </source>
</evidence>
<evidence type="ECO:0000256" key="7">
    <source>
        <dbReference type="ARBA" id="ARBA00023228"/>
    </source>
</evidence>
<comment type="subunit">
    <text evidence="24">Homodimer. Interacts with lysosomal protein GLMP (via lumenal domain); the interaction starts while both proteins are still in the endoplasmic reticulum and is required for stabilization of MFSD1 in lysosomes but has no direct effect on its targeting to lysosomes or transporter activity.</text>
</comment>
<feature type="transmembrane region" description="Helical" evidence="25">
    <location>
        <begin position="151"/>
        <end position="175"/>
    </location>
</feature>
<evidence type="ECO:0000256" key="23">
    <source>
        <dbReference type="ARBA" id="ARBA00045709"/>
    </source>
</evidence>
<dbReference type="OrthoDB" id="424834at2759"/>
<comment type="catalytic activity">
    <reaction evidence="16">
        <text>L-lysyl-L-lysine(out) = L-lysyl-L-lysine(in)</text>
        <dbReference type="Rhea" id="RHEA:79403"/>
        <dbReference type="ChEBI" id="CHEBI:229956"/>
    </reaction>
</comment>
<dbReference type="PANTHER" id="PTHR23512">
    <property type="entry name" value="MAJOR FACILITATOR SUPERFAMILY DOMAIN-CONTAINING PROTEIN 1"/>
    <property type="match status" value="1"/>
</dbReference>
<dbReference type="GO" id="GO:0005765">
    <property type="term" value="C:lysosomal membrane"/>
    <property type="evidence" value="ECO:0007669"/>
    <property type="project" value="UniProtKB-SubCell"/>
</dbReference>
<keyword evidence="27" id="KW-1185">Reference proteome</keyword>
<feature type="transmembrane region" description="Helical" evidence="25">
    <location>
        <begin position="252"/>
        <end position="269"/>
    </location>
</feature>
<dbReference type="InterPro" id="IPR036259">
    <property type="entry name" value="MFS_trans_sf"/>
</dbReference>
<evidence type="ECO:0000256" key="4">
    <source>
        <dbReference type="ARBA" id="ARBA00022692"/>
    </source>
</evidence>
<comment type="subcellular location">
    <subcellularLocation>
        <location evidence="1">Lysosome membrane</location>
        <topology evidence="1">Multi-pass membrane protein</topology>
    </subcellularLocation>
</comment>
<evidence type="ECO:0000256" key="16">
    <source>
        <dbReference type="ARBA" id="ARBA00044900"/>
    </source>
</evidence>
<sequence>MDSSREDMKEQLDSPFIMKNGNLCQETKDPSYIDMRQRWQRFLVLGLKEIIDEFQITNVEFGMLFSIYSIPNIFLALLMGYFTDRIGIRNATTIYTLATLIGQLLFALSPIVSSYNLALIGRLIHGVSSEALSMAVVIIINQWFLKAEIGLAFAIMITLAKGGVSLTNLVTPQILVQSGGSIVQCLNFGVLLTLIAFMFALLFSKIDKYNEEHVELERSRVSSFNNLQMNAETPAKKGFISCKLIKDLDMKIWVFCLVFFLSYSTFGPYQNNVSMILRTRFNFDILEAGQIMKNTDSGNCSTIAYILALLHIPVARFNEIIDKERQGFGVGLSNSAQNLGNSISPILIGMILDNQDKESNSLANGYQQISLLLGFESLAFLSILAMWSIQLMTRKSRPLTLRI</sequence>
<evidence type="ECO:0000256" key="17">
    <source>
        <dbReference type="ARBA" id="ARBA00044903"/>
    </source>
</evidence>
<feature type="transmembrane region" description="Helical" evidence="25">
    <location>
        <begin position="94"/>
        <end position="117"/>
    </location>
</feature>
<comment type="catalytic activity">
    <reaction evidence="11">
        <text>L-alpha-aminoacyl-L-histidine(out) = L-alpha-aminoacyl-L-histidine(in)</text>
        <dbReference type="Rhea" id="RHEA:79375"/>
        <dbReference type="ChEBI" id="CHEBI:229967"/>
    </reaction>
</comment>
<comment type="catalytic activity">
    <reaction evidence="18">
        <text>L-histidyl-L-alpha-amino acid(out) = L-histidyl-L-alpha-amino acid(in)</text>
        <dbReference type="Rhea" id="RHEA:79379"/>
        <dbReference type="ChEBI" id="CHEBI:229964"/>
    </reaction>
</comment>
<comment type="function">
    <text evidence="23">Lysosomal dipeptide uniporter that selectively exports lysine, arginine or histidine-containing dipeptides with a net positive charge from the lysosome lumen into the cytosol. Could play a role in a specific type of protein O-glycosylation indirectly regulating macrophages migration and tissue invasion. Also essential for liver homeostasis.</text>
</comment>
<dbReference type="EMBL" id="CCKQ01008625">
    <property type="protein sequence ID" value="CDW80086.1"/>
    <property type="molecule type" value="Genomic_DNA"/>
</dbReference>
<evidence type="ECO:0000256" key="10">
    <source>
        <dbReference type="ARBA" id="ARBA00044881"/>
    </source>
</evidence>
<dbReference type="Proteomes" id="UP000039865">
    <property type="component" value="Unassembled WGS sequence"/>
</dbReference>
<proteinExistence type="inferred from homology"/>
<comment type="catalytic activity">
    <reaction evidence="13">
        <text>L-alpha-aminoacyl-L-lysine(out) = L-alpha-aminoacyl-L-lysine(in)</text>
        <dbReference type="Rhea" id="RHEA:79383"/>
        <dbReference type="ChEBI" id="CHEBI:229966"/>
    </reaction>
</comment>
<evidence type="ECO:0000256" key="2">
    <source>
        <dbReference type="ARBA" id="ARBA00008335"/>
    </source>
</evidence>
<comment type="catalytic activity">
    <reaction evidence="14">
        <text>L-aspartyl-L-lysine(out) = L-aspartyl-L-lysine(in)</text>
        <dbReference type="Rhea" id="RHEA:79411"/>
        <dbReference type="ChEBI" id="CHEBI:229953"/>
    </reaction>
</comment>
<evidence type="ECO:0000256" key="18">
    <source>
        <dbReference type="ARBA" id="ARBA00044912"/>
    </source>
</evidence>
<keyword evidence="6 25" id="KW-0472">Membrane</keyword>
<evidence type="ECO:0000256" key="15">
    <source>
        <dbReference type="ARBA" id="ARBA00044899"/>
    </source>
</evidence>
<keyword evidence="7" id="KW-0458">Lysosome</keyword>
<reference evidence="26 27" key="1">
    <citation type="submission" date="2014-06" db="EMBL/GenBank/DDBJ databases">
        <authorList>
            <person name="Swart Estienne"/>
        </authorList>
    </citation>
    <scope>NUCLEOTIDE SEQUENCE [LARGE SCALE GENOMIC DNA]</scope>
    <source>
        <strain evidence="26 27">130c</strain>
    </source>
</reference>
<feature type="transmembrane region" description="Helical" evidence="25">
    <location>
        <begin position="181"/>
        <end position="203"/>
    </location>
</feature>
<feature type="transmembrane region" description="Helical" evidence="25">
    <location>
        <begin position="61"/>
        <end position="82"/>
    </location>
</feature>
<dbReference type="Pfam" id="PF07690">
    <property type="entry name" value="MFS_1"/>
    <property type="match status" value="1"/>
</dbReference>
<protein>
    <recommendedName>
        <fullName evidence="21">Lysosomal dipeptide transporter MFSD1</fullName>
    </recommendedName>
    <alternativeName>
        <fullName evidence="22">Major facilitator superfamily domain-containing protein 1</fullName>
    </alternativeName>
</protein>
<evidence type="ECO:0000256" key="8">
    <source>
        <dbReference type="ARBA" id="ARBA00044876"/>
    </source>
</evidence>
<evidence type="ECO:0000256" key="11">
    <source>
        <dbReference type="ARBA" id="ARBA00044884"/>
    </source>
</evidence>
<evidence type="ECO:0000256" key="13">
    <source>
        <dbReference type="ARBA" id="ARBA00044893"/>
    </source>
</evidence>
<evidence type="ECO:0000256" key="9">
    <source>
        <dbReference type="ARBA" id="ARBA00044878"/>
    </source>
</evidence>
<feature type="transmembrane region" description="Helical" evidence="25">
    <location>
        <begin position="369"/>
        <end position="389"/>
    </location>
</feature>
<dbReference type="AlphaFoldDB" id="A0A078AE15"/>
<evidence type="ECO:0000256" key="21">
    <source>
        <dbReference type="ARBA" id="ARBA00044985"/>
    </source>
</evidence>
<evidence type="ECO:0000256" key="3">
    <source>
        <dbReference type="ARBA" id="ARBA00022448"/>
    </source>
</evidence>
<evidence type="ECO:0000256" key="14">
    <source>
        <dbReference type="ARBA" id="ARBA00044898"/>
    </source>
</evidence>
<comment type="catalytic activity">
    <reaction evidence="20">
        <text>L-lysyl-glycine(out) = L-lysyl-glycine(in)</text>
        <dbReference type="Rhea" id="RHEA:79407"/>
        <dbReference type="ChEBI" id="CHEBI:191202"/>
    </reaction>
</comment>
<evidence type="ECO:0000256" key="5">
    <source>
        <dbReference type="ARBA" id="ARBA00022989"/>
    </source>
</evidence>
<evidence type="ECO:0000256" key="1">
    <source>
        <dbReference type="ARBA" id="ARBA00004155"/>
    </source>
</evidence>
<name>A0A078AE15_STYLE</name>
<evidence type="ECO:0000256" key="25">
    <source>
        <dbReference type="SAM" id="Phobius"/>
    </source>
</evidence>
<organism evidence="26 27">
    <name type="scientific">Stylonychia lemnae</name>
    <name type="common">Ciliate</name>
    <dbReference type="NCBI Taxonomy" id="5949"/>
    <lineage>
        <taxon>Eukaryota</taxon>
        <taxon>Sar</taxon>
        <taxon>Alveolata</taxon>
        <taxon>Ciliophora</taxon>
        <taxon>Intramacronucleata</taxon>
        <taxon>Spirotrichea</taxon>
        <taxon>Stichotrichia</taxon>
        <taxon>Sporadotrichida</taxon>
        <taxon>Oxytrichidae</taxon>
        <taxon>Stylonychinae</taxon>
        <taxon>Stylonychia</taxon>
    </lineage>
</organism>
<keyword evidence="3" id="KW-0813">Transport</keyword>
<dbReference type="InterPro" id="IPR011701">
    <property type="entry name" value="MFS"/>
</dbReference>